<dbReference type="InterPro" id="IPR025935">
    <property type="entry name" value="AbiH"/>
</dbReference>
<protein>
    <recommendedName>
        <fullName evidence="3">Bacteriophage abortive infection AbiH</fullName>
    </recommendedName>
</protein>
<evidence type="ECO:0008006" key="3">
    <source>
        <dbReference type="Google" id="ProtNLM"/>
    </source>
</evidence>
<gene>
    <name evidence="1" type="ORF">GGQ57_002524</name>
</gene>
<dbReference type="Pfam" id="PF14253">
    <property type="entry name" value="AbiH"/>
    <property type="match status" value="1"/>
</dbReference>
<dbReference type="EMBL" id="JACHOC010000004">
    <property type="protein sequence ID" value="MBB4622624.1"/>
    <property type="molecule type" value="Genomic_DNA"/>
</dbReference>
<name>A0ABR6KMK6_9BACT</name>
<keyword evidence="2" id="KW-1185">Reference proteome</keyword>
<reference evidence="1 2" key="1">
    <citation type="submission" date="2020-08" db="EMBL/GenBank/DDBJ databases">
        <title>Genomic Encyclopedia of Type Strains, Phase IV (KMG-IV): sequencing the most valuable type-strain genomes for metagenomic binning, comparative biology and taxonomic classification.</title>
        <authorList>
            <person name="Goeker M."/>
        </authorList>
    </citation>
    <scope>NUCLEOTIDE SEQUENCE [LARGE SCALE GENOMIC DNA]</scope>
    <source>
        <strain evidence="1 2">DSM 102983</strain>
    </source>
</reference>
<organism evidence="1 2">
    <name type="scientific">Parabacteroides faecis</name>
    <dbReference type="NCBI Taxonomy" id="1217282"/>
    <lineage>
        <taxon>Bacteria</taxon>
        <taxon>Pseudomonadati</taxon>
        <taxon>Bacteroidota</taxon>
        <taxon>Bacteroidia</taxon>
        <taxon>Bacteroidales</taxon>
        <taxon>Tannerellaceae</taxon>
        <taxon>Parabacteroides</taxon>
    </lineage>
</organism>
<evidence type="ECO:0000313" key="1">
    <source>
        <dbReference type="EMBL" id="MBB4622624.1"/>
    </source>
</evidence>
<dbReference type="Proteomes" id="UP000533637">
    <property type="component" value="Unassembled WGS sequence"/>
</dbReference>
<dbReference type="RefSeq" id="WP_183670990.1">
    <property type="nucleotide sequence ID" value="NZ_BMPB01000012.1"/>
</dbReference>
<proteinExistence type="predicted"/>
<accession>A0ABR6KMK6</accession>
<evidence type="ECO:0000313" key="2">
    <source>
        <dbReference type="Proteomes" id="UP000533637"/>
    </source>
</evidence>
<comment type="caution">
    <text evidence="1">The sequence shown here is derived from an EMBL/GenBank/DDBJ whole genome shotgun (WGS) entry which is preliminary data.</text>
</comment>
<sequence length="319" mass="37164">MENLYLIGNGFDLHHEIPSSYRDYHEWLSKEKNDVAEQLDRIYGTDDQWWSDFENSLGALDIETYIKGLKDLYPDIQSEDYRDRDRYVMSDTAKSELITLYKNVRESFYEWILSLPSGNSDKKLKIVTTDAFFITFNYTETLQDLYNIPNDSILHLHGRASQHDDLILGHGRNYDEIKKSTTFDPPKELTDAEGIEDWFNANYDPIIDDTTKNVIDEVSQQMKDVEGIISSNRAIINEVSDISNIYAYGLSFSSVDLPYLNAIVSKIDISKVKWIISYYSESDKQKIEQYMFSKGIERQLYSLIKLGDICVLKQFDLFE</sequence>